<accession>A0AAX4FYA1</accession>
<dbReference type="GeneID" id="85732460"/>
<sequence length="175" mass="19982">MDPIIEEGYNRLLETLGTLEAEKEEAAAKVRENAAALLARMAADAAPAVKKVGLEMLRRARREASGQLYDQEFYEKRMILLGKGEPLPYRPDDTAKPVDVQICVLDEDGVFHELMYTNTEIRTDSYLSVLTPEEAFEIYGYEILFMLYRALYEYAEKEEELMAALARTLEYIAIP</sequence>
<proteinExistence type="predicted"/>
<dbReference type="EMBL" id="CP137642">
    <property type="protein sequence ID" value="WOX58563.1"/>
    <property type="molecule type" value="Genomic_DNA"/>
</dbReference>
<dbReference type="RefSeq" id="WP_318622393.1">
    <property type="nucleotide sequence ID" value="NZ_CP137642.1"/>
</dbReference>
<evidence type="ECO:0000313" key="2">
    <source>
        <dbReference type="Proteomes" id="UP001305652"/>
    </source>
</evidence>
<reference evidence="1 2" key="1">
    <citation type="submission" date="2023-10" db="EMBL/GenBank/DDBJ databases">
        <title>The complete genome sequence of Methanoculleus receptaculi DSM 18860.</title>
        <authorList>
            <person name="Lai S.-J."/>
            <person name="You Y.-T."/>
            <person name="Chen S.-C."/>
        </authorList>
    </citation>
    <scope>NUCLEOTIDE SEQUENCE [LARGE SCALE GENOMIC DNA]</scope>
    <source>
        <strain evidence="1 2">DSM 18860</strain>
    </source>
</reference>
<organism evidence="1 2">
    <name type="scientific">Methanoculleus receptaculi</name>
    <dbReference type="NCBI Taxonomy" id="394967"/>
    <lineage>
        <taxon>Archaea</taxon>
        <taxon>Methanobacteriati</taxon>
        <taxon>Methanobacteriota</taxon>
        <taxon>Stenosarchaea group</taxon>
        <taxon>Methanomicrobia</taxon>
        <taxon>Methanomicrobiales</taxon>
        <taxon>Methanomicrobiaceae</taxon>
        <taxon>Methanoculleus</taxon>
    </lineage>
</organism>
<evidence type="ECO:0000313" key="1">
    <source>
        <dbReference type="EMBL" id="WOX58563.1"/>
    </source>
</evidence>
<dbReference type="KEGG" id="mrc:R6Y96_04845"/>
<gene>
    <name evidence="1" type="ORF">R6Y96_04845</name>
</gene>
<name>A0AAX4FYA1_9EURY</name>
<keyword evidence="2" id="KW-1185">Reference proteome</keyword>
<protein>
    <submittedName>
        <fullName evidence="1">Uncharacterized protein</fullName>
    </submittedName>
</protein>
<dbReference type="Proteomes" id="UP001305652">
    <property type="component" value="Chromosome"/>
</dbReference>
<dbReference type="AlphaFoldDB" id="A0AAX4FYA1"/>